<evidence type="ECO:0000313" key="3">
    <source>
        <dbReference type="EMBL" id="SEK69635.1"/>
    </source>
</evidence>
<reference evidence="4" key="1">
    <citation type="submission" date="2016-10" db="EMBL/GenBank/DDBJ databases">
        <authorList>
            <person name="Varghese N."/>
            <person name="Submissions S."/>
        </authorList>
    </citation>
    <scope>NUCLEOTIDE SEQUENCE [LARGE SCALE GENOMIC DNA]</scope>
    <source>
        <strain evidence="4">DSM 18733</strain>
    </source>
</reference>
<feature type="domain" description="DUF6695" evidence="1">
    <location>
        <begin position="263"/>
        <end position="337"/>
    </location>
</feature>
<proteinExistence type="predicted"/>
<accession>A0A1H7J8X6</accession>
<dbReference type="InterPro" id="IPR057382">
    <property type="entry name" value="TseH"/>
</dbReference>
<gene>
    <name evidence="3" type="ORF">SAMN05661044_00918</name>
</gene>
<feature type="domain" description="Type VI secretion system effector TseH-like" evidence="2">
    <location>
        <begin position="10"/>
        <end position="172"/>
    </location>
</feature>
<dbReference type="Pfam" id="PF20405">
    <property type="entry name" value="DUF6695"/>
    <property type="match status" value="1"/>
</dbReference>
<dbReference type="STRING" id="407022.SAMN05661044_00918"/>
<keyword evidence="4" id="KW-1185">Reference proteome</keyword>
<dbReference type="InterPro" id="IPR046517">
    <property type="entry name" value="DUF6695"/>
</dbReference>
<protein>
    <submittedName>
        <fullName evidence="3">Uncharacterized protein</fullName>
    </submittedName>
</protein>
<dbReference type="AlphaFoldDB" id="A0A1H7J8X6"/>
<organism evidence="3 4">
    <name type="scientific">Olivibacter domesticus</name>
    <name type="common">Pseudosphingobacterium domesticum</name>
    <dbReference type="NCBI Taxonomy" id="407022"/>
    <lineage>
        <taxon>Bacteria</taxon>
        <taxon>Pseudomonadati</taxon>
        <taxon>Bacteroidota</taxon>
        <taxon>Sphingobacteriia</taxon>
        <taxon>Sphingobacteriales</taxon>
        <taxon>Sphingobacteriaceae</taxon>
        <taxon>Olivibacter</taxon>
    </lineage>
</organism>
<sequence length="349" mass="39882">MAIDKYEDLAIVLAWPEQTARGDEGWMAFFKKLGIVKNLNFKVGHSAIMLVEKRTGKLAYFDFGRYISPRGYGRARSALIDPRLRIENTARIANGEIENLLELLNELKSIEYATHGSKSLYFSIAKHLSFTNGIKFAQSVVQQGHILYGALARNNNSCSRYVAQILLAALKPKHPSRRSIYLPESFKASPMSNVVNAVPDRTIYCFENGNLRKFSMTRYQSLTFQLSLLFHNIIPKKAALLPCDRQAGFMIEPMRPTTIPDHAQWLGGIGEGVWYSLRLASLNTYLITRYNSKGEAEYHEYCQSEEYLDPKKDYQFTYNCHYGSYTLKFQQKEIKLTATDKTITHAIKN</sequence>
<evidence type="ECO:0000259" key="1">
    <source>
        <dbReference type="Pfam" id="PF20405"/>
    </source>
</evidence>
<evidence type="ECO:0000259" key="2">
    <source>
        <dbReference type="Pfam" id="PF25218"/>
    </source>
</evidence>
<evidence type="ECO:0000313" key="4">
    <source>
        <dbReference type="Proteomes" id="UP000199421"/>
    </source>
</evidence>
<name>A0A1H7J8X6_OLID1</name>
<dbReference type="EMBL" id="FOAF01000001">
    <property type="protein sequence ID" value="SEK69635.1"/>
    <property type="molecule type" value="Genomic_DNA"/>
</dbReference>
<dbReference type="Proteomes" id="UP000199421">
    <property type="component" value="Unassembled WGS sequence"/>
</dbReference>
<dbReference type="Pfam" id="PF25218">
    <property type="entry name" value="TseH"/>
    <property type="match status" value="1"/>
</dbReference>